<evidence type="ECO:0000259" key="6">
    <source>
        <dbReference type="PROSITE" id="PS50850"/>
    </source>
</evidence>
<protein>
    <recommendedName>
        <fullName evidence="6">Major facilitator superfamily (MFS) profile domain-containing protein</fullName>
    </recommendedName>
</protein>
<feature type="transmembrane region" description="Helical" evidence="5">
    <location>
        <begin position="75"/>
        <end position="95"/>
    </location>
</feature>
<dbReference type="InterPro" id="IPR036259">
    <property type="entry name" value="MFS_trans_sf"/>
</dbReference>
<proteinExistence type="predicted"/>
<dbReference type="GO" id="GO:0022857">
    <property type="term" value="F:transmembrane transporter activity"/>
    <property type="evidence" value="ECO:0007669"/>
    <property type="project" value="InterPro"/>
</dbReference>
<dbReference type="InterPro" id="IPR020846">
    <property type="entry name" value="MFS_dom"/>
</dbReference>
<keyword evidence="2 5" id="KW-0812">Transmembrane</keyword>
<evidence type="ECO:0000256" key="5">
    <source>
        <dbReference type="SAM" id="Phobius"/>
    </source>
</evidence>
<reference evidence="7 8" key="1">
    <citation type="submission" date="2015-10" db="EMBL/GenBank/DDBJ databases">
        <title>Corynebacteirum lowii and Corynebacterium oculi species nova, derived from human clinical disease and and emended description of Corynebacterium mastiditis.</title>
        <authorList>
            <person name="Bernard K."/>
            <person name="Pacheco A.L."/>
            <person name="Mcdougall C."/>
            <person name="Burtx T."/>
            <person name="Weibe D."/>
            <person name="Tyler S."/>
            <person name="Olson A.B."/>
            <person name="Cnockaert M."/>
            <person name="Eguchi H."/>
            <person name="Kuwahara T."/>
            <person name="Nakayama-Imaohji H."/>
            <person name="Boudewijins M."/>
            <person name="Van Hoecke F."/>
            <person name="Bernier A.-M."/>
            <person name="Vandamme P."/>
        </authorList>
    </citation>
    <scope>NUCLEOTIDE SEQUENCE [LARGE SCALE GENOMIC DNA]</scope>
    <source>
        <strain evidence="7 8">NML 130206</strain>
    </source>
</reference>
<feature type="domain" description="Major facilitator superfamily (MFS) profile" evidence="6">
    <location>
        <begin position="1"/>
        <end position="146"/>
    </location>
</feature>
<evidence type="ECO:0000256" key="3">
    <source>
        <dbReference type="ARBA" id="ARBA00022989"/>
    </source>
</evidence>
<dbReference type="GO" id="GO:0005886">
    <property type="term" value="C:plasma membrane"/>
    <property type="evidence" value="ECO:0007669"/>
    <property type="project" value="UniProtKB-SubCell"/>
</dbReference>
<accession>A0A0Q0Z7X3</accession>
<evidence type="ECO:0000313" key="7">
    <source>
        <dbReference type="EMBL" id="KQB85683.1"/>
    </source>
</evidence>
<keyword evidence="4 5" id="KW-0472">Membrane</keyword>
<dbReference type="AlphaFoldDB" id="A0A0Q0Z7X3"/>
<evidence type="ECO:0000256" key="2">
    <source>
        <dbReference type="ARBA" id="ARBA00022692"/>
    </source>
</evidence>
<keyword evidence="3 5" id="KW-1133">Transmembrane helix</keyword>
<comment type="subcellular location">
    <subcellularLocation>
        <location evidence="1">Cell membrane</location>
        <topology evidence="1">Multi-pass membrane protein</topology>
    </subcellularLocation>
</comment>
<organism evidence="7 8">
    <name type="scientific">Corynebacterium lowii</name>
    <dbReference type="NCBI Taxonomy" id="1544413"/>
    <lineage>
        <taxon>Bacteria</taxon>
        <taxon>Bacillati</taxon>
        <taxon>Actinomycetota</taxon>
        <taxon>Actinomycetes</taxon>
        <taxon>Mycobacteriales</taxon>
        <taxon>Corynebacteriaceae</taxon>
        <taxon>Corynebacterium</taxon>
    </lineage>
</organism>
<keyword evidence="8" id="KW-1185">Reference proteome</keyword>
<feature type="transmembrane region" description="Helical" evidence="5">
    <location>
        <begin position="115"/>
        <end position="134"/>
    </location>
</feature>
<evidence type="ECO:0000256" key="4">
    <source>
        <dbReference type="ARBA" id="ARBA00023136"/>
    </source>
</evidence>
<feature type="transmembrane region" description="Helical" evidence="5">
    <location>
        <begin position="37"/>
        <end position="63"/>
    </location>
</feature>
<dbReference type="STRING" id="1544413.Clow_01815"/>
<evidence type="ECO:0000313" key="8">
    <source>
        <dbReference type="Proteomes" id="UP000050488"/>
    </source>
</evidence>
<name>A0A0Q0Z7X3_9CORY</name>
<dbReference type="PATRIC" id="fig|1544413.3.peg.1821"/>
<gene>
    <name evidence="7" type="ORF">Clow_01815</name>
</gene>
<dbReference type="PROSITE" id="PS50850">
    <property type="entry name" value="MFS"/>
    <property type="match status" value="1"/>
</dbReference>
<dbReference type="SUPFAM" id="SSF103473">
    <property type="entry name" value="MFS general substrate transporter"/>
    <property type="match status" value="1"/>
</dbReference>
<comment type="caution">
    <text evidence="7">The sequence shown here is derived from an EMBL/GenBank/DDBJ whole genome shotgun (WGS) entry which is preliminary data.</text>
</comment>
<dbReference type="RefSeq" id="WP_055178411.1">
    <property type="nucleotide sequence ID" value="NZ_JAUSQY010000001.1"/>
</dbReference>
<dbReference type="Proteomes" id="UP000050488">
    <property type="component" value="Unassembled WGS sequence"/>
</dbReference>
<sequence>MSLSQIAATAVMAKVGTSERPYRLFVVSESATALLTLLAAGILQLPAVVVVAVFVARSAFLALAATAEETIQFSVIPAAAVGFVFGASQTAFLVGDALGGVVGAVLWNSAGPWELLLIAGVVTGINAFLLPLLLRQRSAVASSWAE</sequence>
<dbReference type="EMBL" id="LKEV01000006">
    <property type="protein sequence ID" value="KQB85683.1"/>
    <property type="molecule type" value="Genomic_DNA"/>
</dbReference>
<evidence type="ECO:0000256" key="1">
    <source>
        <dbReference type="ARBA" id="ARBA00004651"/>
    </source>
</evidence>